<keyword evidence="3" id="KW-1185">Reference proteome</keyword>
<dbReference type="AlphaFoldDB" id="A0A1I4C9L9"/>
<dbReference type="STRING" id="45496.SAMN04488079_1272"/>
<reference evidence="3" key="1">
    <citation type="submission" date="2016-10" db="EMBL/GenBank/DDBJ databases">
        <authorList>
            <person name="Varghese N."/>
            <person name="Submissions S."/>
        </authorList>
    </citation>
    <scope>NUCLEOTIDE SEQUENCE [LARGE SCALE GENOMIC DNA]</scope>
    <source>
        <strain evidence="3">DSM 11578</strain>
    </source>
</reference>
<sequence length="73" mass="7989">MGLALLAWVIVGIISDTLLSLTLTIQNPVGERLLTIGFGSNEMTTLITGSVILVISWVMKEAVEMKHEQEYTV</sequence>
<protein>
    <recommendedName>
        <fullName evidence="4">DUF2975 domain-containing protein</fullName>
    </recommendedName>
</protein>
<keyword evidence="1" id="KW-0812">Transmembrane</keyword>
<dbReference type="OrthoDB" id="8479187at2"/>
<feature type="transmembrane region" description="Helical" evidence="1">
    <location>
        <begin position="36"/>
        <end position="59"/>
    </location>
</feature>
<gene>
    <name evidence="2" type="ORF">SAMN04488079_1272</name>
</gene>
<keyword evidence="1" id="KW-0472">Membrane</keyword>
<organism evidence="2 3">
    <name type="scientific">Methylophaga sulfidovorans</name>
    <dbReference type="NCBI Taxonomy" id="45496"/>
    <lineage>
        <taxon>Bacteria</taxon>
        <taxon>Pseudomonadati</taxon>
        <taxon>Pseudomonadota</taxon>
        <taxon>Gammaproteobacteria</taxon>
        <taxon>Thiotrichales</taxon>
        <taxon>Piscirickettsiaceae</taxon>
        <taxon>Methylophaga</taxon>
    </lineage>
</organism>
<dbReference type="Pfam" id="PF11188">
    <property type="entry name" value="DUF2975"/>
    <property type="match status" value="1"/>
</dbReference>
<dbReference type="Proteomes" id="UP000198924">
    <property type="component" value="Unassembled WGS sequence"/>
</dbReference>
<accession>A0A1I4C9L9</accession>
<evidence type="ECO:0000313" key="2">
    <source>
        <dbReference type="EMBL" id="SFK77878.1"/>
    </source>
</evidence>
<dbReference type="EMBL" id="FOSH01000027">
    <property type="protein sequence ID" value="SFK77878.1"/>
    <property type="molecule type" value="Genomic_DNA"/>
</dbReference>
<evidence type="ECO:0000256" key="1">
    <source>
        <dbReference type="SAM" id="Phobius"/>
    </source>
</evidence>
<name>A0A1I4C9L9_9GAMM</name>
<keyword evidence="1" id="KW-1133">Transmembrane helix</keyword>
<dbReference type="InterPro" id="IPR021354">
    <property type="entry name" value="DUF2975"/>
</dbReference>
<evidence type="ECO:0008006" key="4">
    <source>
        <dbReference type="Google" id="ProtNLM"/>
    </source>
</evidence>
<proteinExistence type="predicted"/>
<evidence type="ECO:0000313" key="3">
    <source>
        <dbReference type="Proteomes" id="UP000198924"/>
    </source>
</evidence>